<feature type="binding site" evidence="9">
    <location>
        <begin position="40"/>
        <end position="42"/>
    </location>
    <ligand>
        <name>ATP</name>
        <dbReference type="ChEBI" id="CHEBI:30616"/>
    </ligand>
</feature>
<dbReference type="FunFam" id="3.40.50.2020:FF:000007">
    <property type="entry name" value="Ribose-phosphate pyrophosphokinase"/>
    <property type="match status" value="1"/>
</dbReference>
<feature type="binding site" evidence="9">
    <location>
        <begin position="99"/>
        <end position="100"/>
    </location>
    <ligand>
        <name>ATP</name>
        <dbReference type="ChEBI" id="CHEBI:30616"/>
    </ligand>
</feature>
<reference evidence="11 14" key="2">
    <citation type="submission" date="2020-04" db="EMBL/GenBank/DDBJ databases">
        <authorList>
            <person name="Hitch T.C.A."/>
            <person name="Wylensek D."/>
            <person name="Clavel T."/>
        </authorList>
    </citation>
    <scope>NUCLEOTIDE SEQUENCE [LARGE SCALE GENOMIC DNA]</scope>
    <source>
        <strain evidence="11 14">COR2-253-APC-1A</strain>
    </source>
</reference>
<protein>
    <recommendedName>
        <fullName evidence="9">Ribose-phosphate pyrophosphokinase</fullName>
        <shortName evidence="9">RPPK</shortName>
        <ecNumber evidence="9">2.7.6.1</ecNumber>
    </recommendedName>
    <alternativeName>
        <fullName evidence="9">5-phospho-D-ribosyl alpha-1-diphosphate synthase</fullName>
    </alternativeName>
    <alternativeName>
        <fullName evidence="9">Phosphoribosyl diphosphate synthase</fullName>
    </alternativeName>
    <alternativeName>
        <fullName evidence="9">Phosphoribosyl pyrophosphate synthase</fullName>
        <shortName evidence="9">P-Rib-PP synthase</shortName>
        <shortName evidence="9">PRPP synthase</shortName>
        <shortName evidence="9">PRPPase</shortName>
    </alternativeName>
</protein>
<dbReference type="GO" id="GO:0009156">
    <property type="term" value="P:ribonucleoside monophosphate biosynthetic process"/>
    <property type="evidence" value="ECO:0007669"/>
    <property type="project" value="InterPro"/>
</dbReference>
<dbReference type="GeneID" id="78295020"/>
<dbReference type="GO" id="GO:0006015">
    <property type="term" value="P:5-phosphoribose 1-diphosphate biosynthetic process"/>
    <property type="evidence" value="ECO:0007669"/>
    <property type="project" value="UniProtKB-UniRule"/>
</dbReference>
<dbReference type="GO" id="GO:0000287">
    <property type="term" value="F:magnesium ion binding"/>
    <property type="evidence" value="ECO:0007669"/>
    <property type="project" value="UniProtKB-UniRule"/>
</dbReference>
<dbReference type="EMBL" id="QEKH01000010">
    <property type="protein sequence ID" value="PVY42797.1"/>
    <property type="molecule type" value="Genomic_DNA"/>
</dbReference>
<dbReference type="InterPro" id="IPR029057">
    <property type="entry name" value="PRTase-like"/>
</dbReference>
<dbReference type="CDD" id="cd06223">
    <property type="entry name" value="PRTases_typeI"/>
    <property type="match status" value="1"/>
</dbReference>
<dbReference type="Proteomes" id="UP000576225">
    <property type="component" value="Unassembled WGS sequence"/>
</dbReference>
<feature type="binding site" evidence="9">
    <location>
        <position position="133"/>
    </location>
    <ligand>
        <name>Mg(2+)</name>
        <dbReference type="ChEBI" id="CHEBI:18420"/>
    </ligand>
</feature>
<dbReference type="InterPro" id="IPR000836">
    <property type="entry name" value="PRTase_dom"/>
</dbReference>
<keyword evidence="9" id="KW-0963">Cytoplasm</keyword>
<keyword evidence="4 9" id="KW-0547">Nucleotide-binding</keyword>
<evidence type="ECO:0000313" key="11">
    <source>
        <dbReference type="EMBL" id="NMD88471.1"/>
    </source>
</evidence>
<gene>
    <name evidence="9" type="primary">prs</name>
    <name evidence="12" type="ORF">C8D82_110106</name>
    <name evidence="11" type="ORF">HF882_17935</name>
</gene>
<dbReference type="NCBIfam" id="TIGR01251">
    <property type="entry name" value="ribP_PPkin"/>
    <property type="match status" value="1"/>
</dbReference>
<dbReference type="InterPro" id="IPR000842">
    <property type="entry name" value="PRib_PP_synth_CS"/>
</dbReference>
<dbReference type="OrthoDB" id="9777067at2"/>
<dbReference type="PANTHER" id="PTHR10210:SF32">
    <property type="entry name" value="RIBOSE-PHOSPHATE PYROPHOSPHOKINASE 2"/>
    <property type="match status" value="1"/>
</dbReference>
<dbReference type="PROSITE" id="PS00114">
    <property type="entry name" value="PRPP_SYNTHASE"/>
    <property type="match status" value="1"/>
</dbReference>
<dbReference type="AlphaFoldDB" id="A0A2U1B2P0"/>
<comment type="similarity">
    <text evidence="9">Belongs to the ribose-phosphate pyrophosphokinase family. Class I subfamily.</text>
</comment>
<comment type="caution">
    <text evidence="9">Lacks conserved residue(s) required for the propagation of feature annotation.</text>
</comment>
<keyword evidence="5 9" id="KW-0418">Kinase</keyword>
<evidence type="ECO:0000256" key="9">
    <source>
        <dbReference type="HAMAP-Rule" id="MF_00583"/>
    </source>
</evidence>
<dbReference type="PANTHER" id="PTHR10210">
    <property type="entry name" value="RIBOSE-PHOSPHATE DIPHOSPHOKINASE FAMILY MEMBER"/>
    <property type="match status" value="1"/>
</dbReference>
<evidence type="ECO:0000256" key="3">
    <source>
        <dbReference type="ARBA" id="ARBA00022727"/>
    </source>
</evidence>
<evidence type="ECO:0000256" key="8">
    <source>
        <dbReference type="ARBA" id="ARBA00049535"/>
    </source>
</evidence>
<evidence type="ECO:0000256" key="4">
    <source>
        <dbReference type="ARBA" id="ARBA00022741"/>
    </source>
</evidence>
<comment type="pathway">
    <text evidence="9">Metabolic intermediate biosynthesis; 5-phospho-alpha-D-ribose 1-diphosphate biosynthesis; 5-phospho-alpha-D-ribose 1-diphosphate from D-ribose 5-phosphate (route I): step 1/1.</text>
</comment>
<dbReference type="Pfam" id="PF14572">
    <property type="entry name" value="Pribosyl_synth"/>
    <property type="match status" value="1"/>
</dbReference>
<feature type="binding site" evidence="9">
    <location>
        <position position="221"/>
    </location>
    <ligand>
        <name>D-ribose 5-phosphate</name>
        <dbReference type="ChEBI" id="CHEBI:78346"/>
    </ligand>
</feature>
<name>A0A2U1B2P0_9BACT</name>
<proteinExistence type="inferred from homology"/>
<comment type="subcellular location">
    <subcellularLocation>
        <location evidence="9">Cytoplasm</location>
    </subcellularLocation>
</comment>
<dbReference type="GO" id="GO:0016301">
    <property type="term" value="F:kinase activity"/>
    <property type="evidence" value="ECO:0007669"/>
    <property type="project" value="UniProtKB-KW"/>
</dbReference>
<dbReference type="SMART" id="SM01400">
    <property type="entry name" value="Pribosyltran_N"/>
    <property type="match status" value="1"/>
</dbReference>
<dbReference type="GO" id="GO:0005524">
    <property type="term" value="F:ATP binding"/>
    <property type="evidence" value="ECO:0007669"/>
    <property type="project" value="UniProtKB-KW"/>
</dbReference>
<dbReference type="RefSeq" id="WP_116883707.1">
    <property type="nucleotide sequence ID" value="NZ_CABMMC010000015.1"/>
</dbReference>
<dbReference type="Pfam" id="PF13793">
    <property type="entry name" value="Pribosyltran_N"/>
    <property type="match status" value="1"/>
</dbReference>
<dbReference type="InterPro" id="IPR005946">
    <property type="entry name" value="Rib-P_diPkinase"/>
</dbReference>
<dbReference type="GO" id="GO:0004749">
    <property type="term" value="F:ribose phosphate diphosphokinase activity"/>
    <property type="evidence" value="ECO:0007669"/>
    <property type="project" value="UniProtKB-UniRule"/>
</dbReference>
<comment type="function">
    <text evidence="9">Involved in the biosynthesis of the central metabolite phospho-alpha-D-ribosyl-1-pyrophosphate (PRPP) via the transfer of pyrophosphoryl group from ATP to 1-hydroxyl of ribose-5-phosphate (Rib-5-P).</text>
</comment>
<evidence type="ECO:0000256" key="2">
    <source>
        <dbReference type="ARBA" id="ARBA00022723"/>
    </source>
</evidence>
<feature type="active site" evidence="9">
    <location>
        <position position="195"/>
    </location>
</feature>
<keyword evidence="7 9" id="KW-0460">Magnesium</keyword>
<dbReference type="Gene3D" id="3.40.50.2020">
    <property type="match status" value="2"/>
</dbReference>
<keyword evidence="6 9" id="KW-0067">ATP-binding</keyword>
<evidence type="ECO:0000256" key="6">
    <source>
        <dbReference type="ARBA" id="ARBA00022840"/>
    </source>
</evidence>
<dbReference type="InterPro" id="IPR037515">
    <property type="entry name" value="Rib-P_diPkinase_bac"/>
</dbReference>
<comment type="catalytic activity">
    <reaction evidence="8 9">
        <text>D-ribose 5-phosphate + ATP = 5-phospho-alpha-D-ribose 1-diphosphate + AMP + H(+)</text>
        <dbReference type="Rhea" id="RHEA:15609"/>
        <dbReference type="ChEBI" id="CHEBI:15378"/>
        <dbReference type="ChEBI" id="CHEBI:30616"/>
        <dbReference type="ChEBI" id="CHEBI:58017"/>
        <dbReference type="ChEBI" id="CHEBI:78346"/>
        <dbReference type="ChEBI" id="CHEBI:456215"/>
        <dbReference type="EC" id="2.7.6.1"/>
    </reaction>
</comment>
<dbReference type="HAMAP" id="MF_00583_B">
    <property type="entry name" value="RibP_PPkinase_B"/>
    <property type="match status" value="1"/>
</dbReference>
<keyword evidence="2 9" id="KW-0479">Metal-binding</keyword>
<evidence type="ECO:0000256" key="7">
    <source>
        <dbReference type="ARBA" id="ARBA00022842"/>
    </source>
</evidence>
<dbReference type="Proteomes" id="UP000245959">
    <property type="component" value="Unassembled WGS sequence"/>
</dbReference>
<keyword evidence="13" id="KW-1185">Reference proteome</keyword>
<evidence type="ECO:0000313" key="13">
    <source>
        <dbReference type="Proteomes" id="UP000245959"/>
    </source>
</evidence>
<evidence type="ECO:0000256" key="5">
    <source>
        <dbReference type="ARBA" id="ARBA00022777"/>
    </source>
</evidence>
<dbReference type="SUPFAM" id="SSF53271">
    <property type="entry name" value="PRTase-like"/>
    <property type="match status" value="1"/>
</dbReference>
<evidence type="ECO:0000259" key="10">
    <source>
        <dbReference type="Pfam" id="PF13793"/>
    </source>
</evidence>
<dbReference type="GO" id="GO:0005737">
    <property type="term" value="C:cytoplasm"/>
    <property type="evidence" value="ECO:0007669"/>
    <property type="project" value="UniProtKB-SubCell"/>
</dbReference>
<dbReference type="UniPathway" id="UPA00087">
    <property type="reaction ID" value="UER00172"/>
</dbReference>
<keyword evidence="3 9" id="KW-0545">Nucleotide biosynthesis</keyword>
<dbReference type="NCBIfam" id="NF002320">
    <property type="entry name" value="PRK01259.1"/>
    <property type="match status" value="1"/>
</dbReference>
<feature type="binding site" evidence="9">
    <location>
        <position position="172"/>
    </location>
    <ligand>
        <name>Mg(2+)</name>
        <dbReference type="ChEBI" id="CHEBI:18420"/>
    </ligand>
</feature>
<accession>A0A2U1B2P0</accession>
<evidence type="ECO:0000256" key="1">
    <source>
        <dbReference type="ARBA" id="ARBA00022679"/>
    </source>
</evidence>
<reference evidence="12 13" key="1">
    <citation type="submission" date="2018-04" db="EMBL/GenBank/DDBJ databases">
        <title>Genomic Encyclopedia of Type Strains, Phase IV (KMG-IV): sequencing the most valuable type-strain genomes for metagenomic binning, comparative biology and taxonomic classification.</title>
        <authorList>
            <person name="Goeker M."/>
        </authorList>
    </citation>
    <scope>NUCLEOTIDE SEQUENCE [LARGE SCALE GENOMIC DNA]</scope>
    <source>
        <strain evidence="12 13">DSM 14823</strain>
    </source>
</reference>
<dbReference type="GO" id="GO:0002189">
    <property type="term" value="C:ribose phosphate diphosphokinase complex"/>
    <property type="evidence" value="ECO:0007669"/>
    <property type="project" value="TreeGrafter"/>
</dbReference>
<feature type="binding site" evidence="9">
    <location>
        <position position="197"/>
    </location>
    <ligand>
        <name>D-ribose 5-phosphate</name>
        <dbReference type="ChEBI" id="CHEBI:78346"/>
    </ligand>
</feature>
<evidence type="ECO:0000313" key="12">
    <source>
        <dbReference type="EMBL" id="PVY42797.1"/>
    </source>
</evidence>
<keyword evidence="1 9" id="KW-0808">Transferase</keyword>
<evidence type="ECO:0000313" key="14">
    <source>
        <dbReference type="Proteomes" id="UP000576225"/>
    </source>
</evidence>
<organism evidence="12 13">
    <name type="scientific">Victivallis vadensis</name>
    <dbReference type="NCBI Taxonomy" id="172901"/>
    <lineage>
        <taxon>Bacteria</taxon>
        <taxon>Pseudomonadati</taxon>
        <taxon>Lentisphaerota</taxon>
        <taxon>Lentisphaeria</taxon>
        <taxon>Victivallales</taxon>
        <taxon>Victivallaceae</taxon>
        <taxon>Victivallis</taxon>
    </lineage>
</organism>
<feature type="domain" description="Ribose-phosphate pyrophosphokinase N-terminal" evidence="10">
    <location>
        <begin position="8"/>
        <end position="123"/>
    </location>
</feature>
<comment type="subunit">
    <text evidence="9">Homohexamer.</text>
</comment>
<comment type="caution">
    <text evidence="12">The sequence shown here is derived from an EMBL/GenBank/DDBJ whole genome shotgun (WGS) entry which is preliminary data.</text>
</comment>
<dbReference type="EC" id="2.7.6.1" evidence="9"/>
<comment type="cofactor">
    <cofactor evidence="9">
        <name>Mg(2+)</name>
        <dbReference type="ChEBI" id="CHEBI:18420"/>
    </cofactor>
    <text evidence="9">Binds 2 Mg(2+) ions per subunit.</text>
</comment>
<dbReference type="EMBL" id="JABAEW010000047">
    <property type="protein sequence ID" value="NMD88471.1"/>
    <property type="molecule type" value="Genomic_DNA"/>
</dbReference>
<sequence>MEEAKHICVYSGSAHPELSQQIANYLGVSLGKVHLTHFPDGEIFVQFEENVRRADAFLIQPTCKPPNDNLMELLIMIDAARRASAARITAVLPFFGYARQDRKDKPRVPITAKLVANLLTVAGADRIITMDLHAQQIQGFFDIPVDHLYARPVLVPYLKKLIGDNGVVVAPDSGSAKMAMNYGDMLEAGFAVVTKRRINATTVASSHLVGDVKGRICVITDDLTSTAGTLCAAAKILIAHGAAKVYCAVSHCLLSEVGKEKLLATPEIEQIITTDAVPIVDDLGGRIKVISIAPLLGEAIRRIHDGKSVSSLFYINH</sequence>
<dbReference type="GO" id="GO:0006164">
    <property type="term" value="P:purine nucleotide biosynthetic process"/>
    <property type="evidence" value="ECO:0007669"/>
    <property type="project" value="TreeGrafter"/>
</dbReference>
<dbReference type="InterPro" id="IPR029099">
    <property type="entry name" value="Pribosyltran_N"/>
</dbReference>